<keyword evidence="2" id="KW-1185">Reference proteome</keyword>
<dbReference type="OrthoDB" id="5379086at2759"/>
<gene>
    <name evidence="1" type="ORF">NA57DRAFT_44829</name>
</gene>
<dbReference type="Proteomes" id="UP000799772">
    <property type="component" value="Unassembled WGS sequence"/>
</dbReference>
<dbReference type="EMBL" id="ML978132">
    <property type="protein sequence ID" value="KAF2095055.1"/>
    <property type="molecule type" value="Genomic_DNA"/>
</dbReference>
<proteinExistence type="predicted"/>
<reference evidence="1" key="1">
    <citation type="journal article" date="2020" name="Stud. Mycol.">
        <title>101 Dothideomycetes genomes: a test case for predicting lifestyles and emergence of pathogens.</title>
        <authorList>
            <person name="Haridas S."/>
            <person name="Albert R."/>
            <person name="Binder M."/>
            <person name="Bloem J."/>
            <person name="Labutti K."/>
            <person name="Salamov A."/>
            <person name="Andreopoulos B."/>
            <person name="Baker S."/>
            <person name="Barry K."/>
            <person name="Bills G."/>
            <person name="Bluhm B."/>
            <person name="Cannon C."/>
            <person name="Castanera R."/>
            <person name="Culley D."/>
            <person name="Daum C."/>
            <person name="Ezra D."/>
            <person name="Gonzalez J."/>
            <person name="Henrissat B."/>
            <person name="Kuo A."/>
            <person name="Liang C."/>
            <person name="Lipzen A."/>
            <person name="Lutzoni F."/>
            <person name="Magnuson J."/>
            <person name="Mondo S."/>
            <person name="Nolan M."/>
            <person name="Ohm R."/>
            <person name="Pangilinan J."/>
            <person name="Park H.-J."/>
            <person name="Ramirez L."/>
            <person name="Alfaro M."/>
            <person name="Sun H."/>
            <person name="Tritt A."/>
            <person name="Yoshinaga Y."/>
            <person name="Zwiers L.-H."/>
            <person name="Turgeon B."/>
            <person name="Goodwin S."/>
            <person name="Spatafora J."/>
            <person name="Crous P."/>
            <person name="Grigoriev I."/>
        </authorList>
    </citation>
    <scope>NUCLEOTIDE SEQUENCE</scope>
    <source>
        <strain evidence="1">CBS 133067</strain>
    </source>
</reference>
<sequence>MHAEHEILGRTYVNAETMVAFEPVGSIPREQFWASEDGYAWDMQELAGALSSNEGVMRNPLSRQMFSPNDVRAIMQHPLCKHLGEKRRQQARMSQGVRLPTIQKLEELAGKLLADQSADLTASRKAIDEFLNYKASLLSTESEAMESLRVPAKDSHSGIAFDCSIGEALRDAQANKVCMHKTGDFIGQAAKYLRSHLD</sequence>
<evidence type="ECO:0000313" key="1">
    <source>
        <dbReference type="EMBL" id="KAF2095055.1"/>
    </source>
</evidence>
<comment type="caution">
    <text evidence="1">The sequence shown here is derived from an EMBL/GenBank/DDBJ whole genome shotgun (WGS) entry which is preliminary data.</text>
</comment>
<evidence type="ECO:0000313" key="2">
    <source>
        <dbReference type="Proteomes" id="UP000799772"/>
    </source>
</evidence>
<name>A0A9P4I994_9PEZI</name>
<protein>
    <submittedName>
        <fullName evidence="1">Uncharacterized protein</fullName>
    </submittedName>
</protein>
<dbReference type="AlphaFoldDB" id="A0A9P4I994"/>
<organism evidence="1 2">
    <name type="scientific">Rhizodiscina lignyota</name>
    <dbReference type="NCBI Taxonomy" id="1504668"/>
    <lineage>
        <taxon>Eukaryota</taxon>
        <taxon>Fungi</taxon>
        <taxon>Dikarya</taxon>
        <taxon>Ascomycota</taxon>
        <taxon>Pezizomycotina</taxon>
        <taxon>Dothideomycetes</taxon>
        <taxon>Pleosporomycetidae</taxon>
        <taxon>Aulographales</taxon>
        <taxon>Rhizodiscinaceae</taxon>
        <taxon>Rhizodiscina</taxon>
    </lineage>
</organism>
<accession>A0A9P4I994</accession>